<dbReference type="PANTHER" id="PTHR10566">
    <property type="entry name" value="CHAPERONE-ACTIVITY OF BC1 COMPLEX CABC1 -RELATED"/>
    <property type="match status" value="1"/>
</dbReference>
<sequence>MDVYILRLLAGWLRTARRFNTDLPALVDEWASSLFRELNYRTEADNARRFKELFSHLPQVYVPHIYDEYTTAKVLTMEWIEGERLRTAGTSSAERAAASGPSSAPSPSPSSSFASSSSFAASASSSSASSSSPDALRRMEDLALVEVGVRCSLEQMLEEGFYHADPHPGNLLRTPDGRLAYLDFGMMGSIDEKTRNALMTATLHLVNREYGRLAEDFVTLGLLPPGTDRAAVLPALTAADGMTTGTSTGGGGSGGGALSLLLSREGEFVRDILLDEVAKGIDGAWRIAADATVASLRQTVGGLPAPAAAAAAPLLPLLSALPGGMGGRLLARLSGAGGASSPSDVVPPAAPEAAAAHGALSSALARLPALATADDREQVAGLAALANALADVAGGSAVRPHRRRRRACVC</sequence>
<evidence type="ECO:0000256" key="1">
    <source>
        <dbReference type="ARBA" id="ARBA00009670"/>
    </source>
</evidence>
<keyword evidence="5" id="KW-1185">Reference proteome</keyword>
<comment type="similarity">
    <text evidence="1">Belongs to the protein kinase superfamily. ADCK protein kinase family.</text>
</comment>
<dbReference type="AlphaFoldDB" id="A0A150GN90"/>
<name>A0A150GN90_GONPE</name>
<feature type="compositionally biased region" description="Low complexity" evidence="2">
    <location>
        <begin position="91"/>
        <end position="111"/>
    </location>
</feature>
<dbReference type="STRING" id="33097.A0A150GN90"/>
<feature type="domain" description="ABC1 atypical kinase-like" evidence="3">
    <location>
        <begin position="2"/>
        <end position="215"/>
    </location>
</feature>
<organism evidence="4 5">
    <name type="scientific">Gonium pectorale</name>
    <name type="common">Green alga</name>
    <dbReference type="NCBI Taxonomy" id="33097"/>
    <lineage>
        <taxon>Eukaryota</taxon>
        <taxon>Viridiplantae</taxon>
        <taxon>Chlorophyta</taxon>
        <taxon>core chlorophytes</taxon>
        <taxon>Chlorophyceae</taxon>
        <taxon>CS clade</taxon>
        <taxon>Chlamydomonadales</taxon>
        <taxon>Volvocaceae</taxon>
        <taxon>Gonium</taxon>
    </lineage>
</organism>
<dbReference type="Proteomes" id="UP000075714">
    <property type="component" value="Unassembled WGS sequence"/>
</dbReference>
<dbReference type="OrthoDB" id="427480at2759"/>
<feature type="region of interest" description="Disordered" evidence="2">
    <location>
        <begin position="90"/>
        <end position="111"/>
    </location>
</feature>
<dbReference type="InterPro" id="IPR050154">
    <property type="entry name" value="UbiB_kinase"/>
</dbReference>
<dbReference type="PANTHER" id="PTHR10566:SF119">
    <property type="entry name" value="OS04G0640500 PROTEIN"/>
    <property type="match status" value="1"/>
</dbReference>
<dbReference type="InterPro" id="IPR011009">
    <property type="entry name" value="Kinase-like_dom_sf"/>
</dbReference>
<dbReference type="EMBL" id="LSYV01000014">
    <property type="protein sequence ID" value="KXZ51192.1"/>
    <property type="molecule type" value="Genomic_DNA"/>
</dbReference>
<evidence type="ECO:0000313" key="4">
    <source>
        <dbReference type="EMBL" id="KXZ51192.1"/>
    </source>
</evidence>
<gene>
    <name evidence="4" type="ORF">GPECTOR_13g679</name>
</gene>
<evidence type="ECO:0000256" key="2">
    <source>
        <dbReference type="SAM" id="MobiDB-lite"/>
    </source>
</evidence>
<protein>
    <recommendedName>
        <fullName evidence="3">ABC1 atypical kinase-like domain-containing protein</fullName>
    </recommendedName>
</protein>
<dbReference type="SUPFAM" id="SSF56112">
    <property type="entry name" value="Protein kinase-like (PK-like)"/>
    <property type="match status" value="1"/>
</dbReference>
<proteinExistence type="inferred from homology"/>
<dbReference type="InterPro" id="IPR004147">
    <property type="entry name" value="ABC1_dom"/>
</dbReference>
<dbReference type="CDD" id="cd05121">
    <property type="entry name" value="ABC1_ADCK3-like"/>
    <property type="match status" value="1"/>
</dbReference>
<accession>A0A150GN90</accession>
<dbReference type="Pfam" id="PF03109">
    <property type="entry name" value="ABC1"/>
    <property type="match status" value="1"/>
</dbReference>
<evidence type="ECO:0000313" key="5">
    <source>
        <dbReference type="Proteomes" id="UP000075714"/>
    </source>
</evidence>
<reference evidence="5" key="1">
    <citation type="journal article" date="2016" name="Nat. Commun.">
        <title>The Gonium pectorale genome demonstrates co-option of cell cycle regulation during the evolution of multicellularity.</title>
        <authorList>
            <person name="Hanschen E.R."/>
            <person name="Marriage T.N."/>
            <person name="Ferris P.J."/>
            <person name="Hamaji T."/>
            <person name="Toyoda A."/>
            <person name="Fujiyama A."/>
            <person name="Neme R."/>
            <person name="Noguchi H."/>
            <person name="Minakuchi Y."/>
            <person name="Suzuki M."/>
            <person name="Kawai-Toyooka H."/>
            <person name="Smith D.R."/>
            <person name="Sparks H."/>
            <person name="Anderson J."/>
            <person name="Bakaric R."/>
            <person name="Luria V."/>
            <person name="Karger A."/>
            <person name="Kirschner M.W."/>
            <person name="Durand P.M."/>
            <person name="Michod R.E."/>
            <person name="Nozaki H."/>
            <person name="Olson B.J."/>
        </authorList>
    </citation>
    <scope>NUCLEOTIDE SEQUENCE [LARGE SCALE GENOMIC DNA]</scope>
    <source>
        <strain evidence="5">NIES-2863</strain>
    </source>
</reference>
<comment type="caution">
    <text evidence="4">The sequence shown here is derived from an EMBL/GenBank/DDBJ whole genome shotgun (WGS) entry which is preliminary data.</text>
</comment>
<evidence type="ECO:0000259" key="3">
    <source>
        <dbReference type="Pfam" id="PF03109"/>
    </source>
</evidence>